<reference evidence="1 2" key="2">
    <citation type="journal article" date="2017" name="Front. Plant Sci.">
        <title>Gene Classification and Mining of Molecular Markers Useful in Red Clover (Trifolium pratense) Breeding.</title>
        <authorList>
            <person name="Istvanek J."/>
            <person name="Dluhosova J."/>
            <person name="Dluhos P."/>
            <person name="Patkova L."/>
            <person name="Nedelnik J."/>
            <person name="Repkova J."/>
        </authorList>
    </citation>
    <scope>NUCLEOTIDE SEQUENCE [LARGE SCALE GENOMIC DNA]</scope>
    <source>
        <strain evidence="2">cv. Tatra</strain>
        <tissue evidence="1">Young leaves</tissue>
    </source>
</reference>
<accession>A0A2K3JYA6</accession>
<dbReference type="AlphaFoldDB" id="A0A2K3JYA6"/>
<organism evidence="1 2">
    <name type="scientific">Trifolium pratense</name>
    <name type="common">Red clover</name>
    <dbReference type="NCBI Taxonomy" id="57577"/>
    <lineage>
        <taxon>Eukaryota</taxon>
        <taxon>Viridiplantae</taxon>
        <taxon>Streptophyta</taxon>
        <taxon>Embryophyta</taxon>
        <taxon>Tracheophyta</taxon>
        <taxon>Spermatophyta</taxon>
        <taxon>Magnoliopsida</taxon>
        <taxon>eudicotyledons</taxon>
        <taxon>Gunneridae</taxon>
        <taxon>Pentapetalae</taxon>
        <taxon>rosids</taxon>
        <taxon>fabids</taxon>
        <taxon>Fabales</taxon>
        <taxon>Fabaceae</taxon>
        <taxon>Papilionoideae</taxon>
        <taxon>50 kb inversion clade</taxon>
        <taxon>NPAAA clade</taxon>
        <taxon>Hologalegina</taxon>
        <taxon>IRL clade</taxon>
        <taxon>Trifolieae</taxon>
        <taxon>Trifolium</taxon>
    </lineage>
</organism>
<gene>
    <name evidence="1" type="ORF">L195_g051204</name>
</gene>
<protein>
    <submittedName>
        <fullName evidence="1">Uncharacterized protein</fullName>
    </submittedName>
</protein>
<proteinExistence type="predicted"/>
<evidence type="ECO:0000313" key="2">
    <source>
        <dbReference type="Proteomes" id="UP000236291"/>
    </source>
</evidence>
<dbReference type="EMBL" id="ASHM01079831">
    <property type="protein sequence ID" value="PNX59014.1"/>
    <property type="molecule type" value="Genomic_DNA"/>
</dbReference>
<comment type="caution">
    <text evidence="1">The sequence shown here is derived from an EMBL/GenBank/DDBJ whole genome shotgun (WGS) entry which is preliminary data.</text>
</comment>
<reference evidence="1 2" key="1">
    <citation type="journal article" date="2014" name="Am. J. Bot.">
        <title>Genome assembly and annotation for red clover (Trifolium pratense; Fabaceae).</title>
        <authorList>
            <person name="Istvanek J."/>
            <person name="Jaros M."/>
            <person name="Krenek A."/>
            <person name="Repkova J."/>
        </authorList>
    </citation>
    <scope>NUCLEOTIDE SEQUENCE [LARGE SCALE GENOMIC DNA]</scope>
    <source>
        <strain evidence="2">cv. Tatra</strain>
        <tissue evidence="1">Young leaves</tissue>
    </source>
</reference>
<name>A0A2K3JYA6_TRIPR</name>
<dbReference type="Proteomes" id="UP000236291">
    <property type="component" value="Unassembled WGS sequence"/>
</dbReference>
<sequence>MSDCLSNSESDFDDVPVRGKKLLSSLNLGTCSISNSDGSVKKRLSTLPIKRHLDNTDSFCTSVKKPKVCVRKCEKRDKRRANHNEQMKDFESTKKQFEDWVIEKQCDRRLKELHSKGKHVEVQAKELESKQLEIAF</sequence>
<evidence type="ECO:0000313" key="1">
    <source>
        <dbReference type="EMBL" id="PNX59014.1"/>
    </source>
</evidence>